<gene>
    <name evidence="1" type="ORF">CFN16_12410</name>
</gene>
<sequence length="88" mass="10190">MLKRDGFSHEREVRVGVIAPQPNGSSVFKVKIDPNSIFEEITFDPRLIEFERKERIRDFEELGFTGTFGESNLYQSVILDIRVRVEGT</sequence>
<dbReference type="Proteomes" id="UP000254535">
    <property type="component" value="Chromosome"/>
</dbReference>
<protein>
    <submittedName>
        <fullName evidence="1">Uncharacterized protein</fullName>
    </submittedName>
</protein>
<organism evidence="1 2">
    <name type="scientific">Pseudomonas fluorescens</name>
    <dbReference type="NCBI Taxonomy" id="294"/>
    <lineage>
        <taxon>Bacteria</taxon>
        <taxon>Pseudomonadati</taxon>
        <taxon>Pseudomonadota</taxon>
        <taxon>Gammaproteobacteria</taxon>
        <taxon>Pseudomonadales</taxon>
        <taxon>Pseudomonadaceae</taxon>
        <taxon>Pseudomonas</taxon>
    </lineage>
</organism>
<evidence type="ECO:0000313" key="2">
    <source>
        <dbReference type="Proteomes" id="UP000254535"/>
    </source>
</evidence>
<dbReference type="EMBL" id="CP022313">
    <property type="protein sequence ID" value="AXJ04890.1"/>
    <property type="molecule type" value="Genomic_DNA"/>
</dbReference>
<reference evidence="1 2" key="1">
    <citation type="submission" date="2017-07" db="EMBL/GenBank/DDBJ databases">
        <title>Genome sequence of Pseudomonas NEP1.</title>
        <authorList>
            <person name="Nascimento F.X."/>
        </authorList>
    </citation>
    <scope>NUCLEOTIDE SEQUENCE [LARGE SCALE GENOMIC DNA]</scope>
    <source>
        <strain evidence="1 2">NEP1</strain>
    </source>
</reference>
<accession>A0A345UWN8</accession>
<proteinExistence type="predicted"/>
<name>A0A345UWN8_PSEFL</name>
<dbReference type="AlphaFoldDB" id="A0A345UWN8"/>
<evidence type="ECO:0000313" key="1">
    <source>
        <dbReference type="EMBL" id="AXJ04890.1"/>
    </source>
</evidence>